<accession>A0A2P2MTD1</accession>
<proteinExistence type="predicted"/>
<name>A0A2P2MTD1_RHIMU</name>
<dbReference type="EMBL" id="GGEC01052992">
    <property type="protein sequence ID" value="MBX33476.1"/>
    <property type="molecule type" value="Transcribed_RNA"/>
</dbReference>
<evidence type="ECO:0000313" key="1">
    <source>
        <dbReference type="EMBL" id="MBX33476.1"/>
    </source>
</evidence>
<reference evidence="1" key="1">
    <citation type="submission" date="2018-02" db="EMBL/GenBank/DDBJ databases">
        <title>Rhizophora mucronata_Transcriptome.</title>
        <authorList>
            <person name="Meera S.P."/>
            <person name="Sreeshan A."/>
            <person name="Augustine A."/>
        </authorList>
    </citation>
    <scope>NUCLEOTIDE SEQUENCE</scope>
    <source>
        <tissue evidence="1">Leaf</tissue>
    </source>
</reference>
<sequence length="100" mass="11603">MPVVQASCLDFCVKFLLQNLDFHFLFRDLIHLQTQPSENLIHYLFSFHRMHVIKAVYFHVSPTPRDGEHNLIGQRNALMEVPFPISLEEAELALAENVTL</sequence>
<organism evidence="1">
    <name type="scientific">Rhizophora mucronata</name>
    <name type="common">Asiatic mangrove</name>
    <dbReference type="NCBI Taxonomy" id="61149"/>
    <lineage>
        <taxon>Eukaryota</taxon>
        <taxon>Viridiplantae</taxon>
        <taxon>Streptophyta</taxon>
        <taxon>Embryophyta</taxon>
        <taxon>Tracheophyta</taxon>
        <taxon>Spermatophyta</taxon>
        <taxon>Magnoliopsida</taxon>
        <taxon>eudicotyledons</taxon>
        <taxon>Gunneridae</taxon>
        <taxon>Pentapetalae</taxon>
        <taxon>rosids</taxon>
        <taxon>fabids</taxon>
        <taxon>Malpighiales</taxon>
        <taxon>Rhizophoraceae</taxon>
        <taxon>Rhizophora</taxon>
    </lineage>
</organism>
<dbReference type="EMBL" id="GGEC01052989">
    <property type="protein sequence ID" value="MBX33473.1"/>
    <property type="molecule type" value="Transcribed_RNA"/>
</dbReference>
<protein>
    <submittedName>
        <fullName evidence="1">Uncharacterized protein</fullName>
    </submittedName>
</protein>
<dbReference type="AlphaFoldDB" id="A0A2P2MTD1"/>